<dbReference type="InterPro" id="IPR018204">
    <property type="entry name" value="Trp_synthase_alpha_AS"/>
</dbReference>
<evidence type="ECO:0000256" key="5">
    <source>
        <dbReference type="ARBA" id="ARBA00022605"/>
    </source>
</evidence>
<dbReference type="PANTHER" id="PTHR43406">
    <property type="entry name" value="TRYPTOPHAN SYNTHASE, ALPHA CHAIN"/>
    <property type="match status" value="1"/>
</dbReference>
<comment type="function">
    <text evidence="1">The alpha subunit is responsible for the aldol cleavage of indoleglycerol phosphate to indole and glyceraldehyde 3-phosphate.</text>
</comment>
<dbReference type="Pfam" id="PF00290">
    <property type="entry name" value="Trp_syntA"/>
    <property type="match status" value="1"/>
</dbReference>
<evidence type="ECO:0000256" key="1">
    <source>
        <dbReference type="ARBA" id="ARBA00003365"/>
    </source>
</evidence>
<dbReference type="PROSITE" id="PS00167">
    <property type="entry name" value="TRP_SYNTHASE_ALPHA"/>
    <property type="match status" value="1"/>
</dbReference>
<evidence type="ECO:0000256" key="6">
    <source>
        <dbReference type="ARBA" id="ARBA00022822"/>
    </source>
</evidence>
<dbReference type="FunFam" id="3.20.20.70:FF:000037">
    <property type="entry name" value="Tryptophan synthase alpha chain"/>
    <property type="match status" value="1"/>
</dbReference>
<comment type="subunit">
    <text evidence="3">Tetramer of two alpha and two beta chains.</text>
</comment>
<name>A0A0F9G8A4_9ZZZZ</name>
<dbReference type="PANTHER" id="PTHR43406:SF1">
    <property type="entry name" value="TRYPTOPHAN SYNTHASE ALPHA CHAIN, CHLOROPLASTIC"/>
    <property type="match status" value="1"/>
</dbReference>
<accession>A0A0F9G8A4</accession>
<dbReference type="InterPro" id="IPR013785">
    <property type="entry name" value="Aldolase_TIM"/>
</dbReference>
<dbReference type="Gene3D" id="3.20.20.70">
    <property type="entry name" value="Aldolase class I"/>
    <property type="match status" value="1"/>
</dbReference>
<gene>
    <name evidence="10" type="ORF">LCGC14_2214970</name>
</gene>
<evidence type="ECO:0000256" key="8">
    <source>
        <dbReference type="ARBA" id="ARBA00023239"/>
    </source>
</evidence>
<sequence>MSRIADTFARLRAERRTGLIAFLTVGYPGVEDTLSLVPALIEGGADIVELGVPFSDPLAEGPTIQRSSHHALLQGVTPGVCLEVAGKLRAQGVTAPLIFMGYYNPLLAYGLDAFCRDAAAAGADGLIAVDLPPEESHPLRDACRRNGLDLIYLLAPTSTEERIELVAGLASGFVYCVSVTGVTGAREELPRRLSPFVNRVRARTPLPVAVGFGISKPKHFRAVGRIAEAAVIGSAIVDVIDRSDPSETVGKVKRYAEVVTGRRRAAR</sequence>
<proteinExistence type="inferred from homology"/>
<evidence type="ECO:0000256" key="7">
    <source>
        <dbReference type="ARBA" id="ARBA00023141"/>
    </source>
</evidence>
<dbReference type="AlphaFoldDB" id="A0A0F9G8A4"/>
<comment type="caution">
    <text evidence="10">The sequence shown here is derived from an EMBL/GenBank/DDBJ whole genome shotgun (WGS) entry which is preliminary data.</text>
</comment>
<dbReference type="CDD" id="cd04724">
    <property type="entry name" value="Tryptophan_synthase_alpha"/>
    <property type="match status" value="1"/>
</dbReference>
<dbReference type="InterPro" id="IPR011060">
    <property type="entry name" value="RibuloseP-bd_barrel"/>
</dbReference>
<comment type="catalytic activity">
    <reaction evidence="9">
        <text>(1S,2R)-1-C-(indol-3-yl)glycerol 3-phosphate + L-serine = D-glyceraldehyde 3-phosphate + L-tryptophan + H2O</text>
        <dbReference type="Rhea" id="RHEA:10532"/>
        <dbReference type="ChEBI" id="CHEBI:15377"/>
        <dbReference type="ChEBI" id="CHEBI:33384"/>
        <dbReference type="ChEBI" id="CHEBI:57912"/>
        <dbReference type="ChEBI" id="CHEBI:58866"/>
        <dbReference type="ChEBI" id="CHEBI:59776"/>
        <dbReference type="EC" id="4.2.1.20"/>
    </reaction>
</comment>
<keyword evidence="5" id="KW-0028">Amino-acid biosynthesis</keyword>
<dbReference type="NCBIfam" id="TIGR00262">
    <property type="entry name" value="trpA"/>
    <property type="match status" value="1"/>
</dbReference>
<evidence type="ECO:0000313" key="10">
    <source>
        <dbReference type="EMBL" id="KKL59477.1"/>
    </source>
</evidence>
<dbReference type="InterPro" id="IPR002028">
    <property type="entry name" value="Trp_synthase_suA"/>
</dbReference>
<keyword evidence="8" id="KW-0456">Lyase</keyword>
<keyword evidence="6" id="KW-0822">Tryptophan biosynthesis</keyword>
<dbReference type="EMBL" id="LAZR01029473">
    <property type="protein sequence ID" value="KKL59477.1"/>
    <property type="molecule type" value="Genomic_DNA"/>
</dbReference>
<keyword evidence="7" id="KW-0057">Aromatic amino acid biosynthesis</keyword>
<evidence type="ECO:0000256" key="9">
    <source>
        <dbReference type="ARBA" id="ARBA00049047"/>
    </source>
</evidence>
<dbReference type="EC" id="4.2.1.20" evidence="4"/>
<dbReference type="GO" id="GO:0004834">
    <property type="term" value="F:tryptophan synthase activity"/>
    <property type="evidence" value="ECO:0007669"/>
    <property type="project" value="UniProtKB-EC"/>
</dbReference>
<evidence type="ECO:0000256" key="4">
    <source>
        <dbReference type="ARBA" id="ARBA00012043"/>
    </source>
</evidence>
<dbReference type="UniPathway" id="UPA00035">
    <property type="reaction ID" value="UER00044"/>
</dbReference>
<reference evidence="10" key="1">
    <citation type="journal article" date="2015" name="Nature">
        <title>Complex archaea that bridge the gap between prokaryotes and eukaryotes.</title>
        <authorList>
            <person name="Spang A."/>
            <person name="Saw J.H."/>
            <person name="Jorgensen S.L."/>
            <person name="Zaremba-Niedzwiedzka K."/>
            <person name="Martijn J."/>
            <person name="Lind A.E."/>
            <person name="van Eijk R."/>
            <person name="Schleper C."/>
            <person name="Guy L."/>
            <person name="Ettema T.J."/>
        </authorList>
    </citation>
    <scope>NUCLEOTIDE SEQUENCE</scope>
</reference>
<comment type="pathway">
    <text evidence="2">Amino-acid biosynthesis; L-tryptophan biosynthesis; L-tryptophan from chorismate: step 5/5.</text>
</comment>
<dbReference type="SUPFAM" id="SSF51366">
    <property type="entry name" value="Ribulose-phoshate binding barrel"/>
    <property type="match status" value="1"/>
</dbReference>
<dbReference type="HAMAP" id="MF_00131">
    <property type="entry name" value="Trp_synth_alpha"/>
    <property type="match status" value="1"/>
</dbReference>
<evidence type="ECO:0000256" key="2">
    <source>
        <dbReference type="ARBA" id="ARBA00004733"/>
    </source>
</evidence>
<dbReference type="GO" id="GO:0005829">
    <property type="term" value="C:cytosol"/>
    <property type="evidence" value="ECO:0007669"/>
    <property type="project" value="TreeGrafter"/>
</dbReference>
<protein>
    <recommendedName>
        <fullName evidence="4">tryptophan synthase</fullName>
        <ecNumber evidence="4">4.2.1.20</ecNumber>
    </recommendedName>
</protein>
<evidence type="ECO:0000256" key="3">
    <source>
        <dbReference type="ARBA" id="ARBA00011270"/>
    </source>
</evidence>
<organism evidence="10">
    <name type="scientific">marine sediment metagenome</name>
    <dbReference type="NCBI Taxonomy" id="412755"/>
    <lineage>
        <taxon>unclassified sequences</taxon>
        <taxon>metagenomes</taxon>
        <taxon>ecological metagenomes</taxon>
    </lineage>
</organism>